<proteinExistence type="inferred from homology"/>
<dbReference type="InParanoid" id="B3S4Q7"/>
<dbReference type="Gene3D" id="1.10.150.50">
    <property type="entry name" value="Transcription Factor, Ets-1"/>
    <property type="match status" value="1"/>
</dbReference>
<feature type="region of interest" description="Disordered" evidence="4">
    <location>
        <begin position="328"/>
        <end position="426"/>
    </location>
</feature>
<dbReference type="Proteomes" id="UP000009022">
    <property type="component" value="Unassembled WGS sequence"/>
</dbReference>
<feature type="compositionally biased region" description="Basic and acidic residues" evidence="4">
    <location>
        <begin position="539"/>
        <end position="548"/>
    </location>
</feature>
<dbReference type="SMART" id="SM00454">
    <property type="entry name" value="SAM"/>
    <property type="match status" value="1"/>
</dbReference>
<evidence type="ECO:0000313" key="6">
    <source>
        <dbReference type="EMBL" id="EDV22128.1"/>
    </source>
</evidence>
<evidence type="ECO:0000313" key="7">
    <source>
        <dbReference type="Proteomes" id="UP000009022"/>
    </source>
</evidence>
<dbReference type="OrthoDB" id="271862at2759"/>
<keyword evidence="2" id="KW-0677">Repeat</keyword>
<dbReference type="PANTHER" id="PTHR10627">
    <property type="entry name" value="SCP160"/>
    <property type="match status" value="1"/>
</dbReference>
<evidence type="ECO:0000259" key="5">
    <source>
        <dbReference type="PROSITE" id="PS50105"/>
    </source>
</evidence>
<dbReference type="InterPro" id="IPR004088">
    <property type="entry name" value="KH_dom_type_1"/>
</dbReference>
<gene>
    <name evidence="6" type="ORF">TRIADDRAFT_59310</name>
</gene>
<evidence type="ECO:0000256" key="2">
    <source>
        <dbReference type="ARBA" id="ARBA00022737"/>
    </source>
</evidence>
<sequence>MDVVINIFLDPHIRVIGKPENVQLAKEKIMAILDTKSNRVTLKMDVSHTDHSHVIGKGGQNIKKVMQETGCHIHFPDSNRGSQGEKSNQVSIAGQPIGVESARAQIRELLPLVLAFEVHTGAQQSGRSLSDQFSSLIQQLIEKFNVTITFKQKPRLMATTVLVRGSQNNSTAVKEATATLIEALCGSVVSMIPVSVQLDIAPQHHTFIIGRGGSNIKNIMHRTGSSIHFPDTNAAPSKRSTVYITGEIEAVCRAREQLMGCLPLVLMFDMKEDIDTDQGLSNYLMETLDVYINIKPKPKQPSKSAIVKSVEKNAYNMYRARVQLLGIDPQQNPSQLPPPPISISENVDNNQRNGANYSKRQTPRASNYNNSGVSSTNSYNSNGLRGVQSPIPSPGSHSSGSASPINSPWFLGASPSTSPGYPMSPQNYDMMENSPSTIPERRNPMTAFPYPPNSGNTPHMPHMPPGLSPLNNQIRSQSPMLTAKDSTTITFRPNDYRNKGDLTTKGKKDYVKKAVNVSFNNKTRNIANDSDCNVGSLLPKEEGNRDTRSFSASSGENDSFTGRSNTGILSGINSSPLRSSSSSPDDVDYVDSPRSSGTIGDHRNMPNNTMQSHELDYERKKYLASLAMQTEVVPSKVRTPTYSWIGYGFSKSVPGSMLKKMMEEMNAPNAKPQKPILPSNTINLSSTLPNSQLMQQQNTNNIWSNDLSSTRDKQDFSTMSGTTCDVTDSDKQSYAGSEDLTKLFKKLGLEKYVNVFLQQEVDLQTFSTLTDADLKELGITTFGARRKMVTAISDIRKQNQQKVSLELATDSGKNGTSSSYMNDVSASLAGSVGYDDIGGRLQPHYPI</sequence>
<dbReference type="InterPro" id="IPR054727">
    <property type="entry name" value="BICC1_KH"/>
</dbReference>
<feature type="compositionally biased region" description="Polar residues" evidence="4">
    <location>
        <begin position="345"/>
        <end position="383"/>
    </location>
</feature>
<dbReference type="Pfam" id="PF22985">
    <property type="entry name" value="KH_BICC1"/>
    <property type="match status" value="2"/>
</dbReference>
<dbReference type="STRING" id="10228.B3S4Q7"/>
<dbReference type="GO" id="GO:0005737">
    <property type="term" value="C:cytoplasm"/>
    <property type="evidence" value="ECO:0000318"/>
    <property type="project" value="GO_Central"/>
</dbReference>
<accession>B3S4Q7</accession>
<comment type="similarity">
    <text evidence="1">Belongs to the BicC family.</text>
</comment>
<dbReference type="GO" id="GO:0003723">
    <property type="term" value="F:RNA binding"/>
    <property type="evidence" value="ECO:0007669"/>
    <property type="project" value="UniProtKB-UniRule"/>
</dbReference>
<dbReference type="FunCoup" id="B3S4Q7">
    <property type="interactions" value="88"/>
</dbReference>
<dbReference type="InterPro" id="IPR036612">
    <property type="entry name" value="KH_dom_type_1_sf"/>
</dbReference>
<feature type="compositionally biased region" description="Low complexity" evidence="4">
    <location>
        <begin position="574"/>
        <end position="596"/>
    </location>
</feature>
<feature type="region of interest" description="Disordered" evidence="4">
    <location>
        <begin position="524"/>
        <end position="608"/>
    </location>
</feature>
<evidence type="ECO:0000256" key="1">
    <source>
        <dbReference type="ARBA" id="ARBA00007662"/>
    </source>
</evidence>
<dbReference type="CTD" id="6756496"/>
<keyword evidence="3" id="KW-0694">RNA-binding</keyword>
<keyword evidence="7" id="KW-1185">Reference proteome</keyword>
<dbReference type="PhylomeDB" id="B3S4Q7"/>
<dbReference type="AlphaFoldDB" id="B3S4Q7"/>
<feature type="compositionally biased region" description="Polar residues" evidence="4">
    <location>
        <begin position="549"/>
        <end position="573"/>
    </location>
</feature>
<organism evidence="6 7">
    <name type="scientific">Trichoplax adhaerens</name>
    <name type="common">Trichoplax reptans</name>
    <dbReference type="NCBI Taxonomy" id="10228"/>
    <lineage>
        <taxon>Eukaryota</taxon>
        <taxon>Metazoa</taxon>
        <taxon>Placozoa</taxon>
        <taxon>Uniplacotomia</taxon>
        <taxon>Trichoplacea</taxon>
        <taxon>Trichoplacidae</taxon>
        <taxon>Trichoplax</taxon>
    </lineage>
</organism>
<dbReference type="RefSeq" id="XP_002115283.1">
    <property type="nucleotide sequence ID" value="XM_002115247.1"/>
</dbReference>
<dbReference type="InterPro" id="IPR047553">
    <property type="entry name" value="BICC1_KH-I_rpt3"/>
</dbReference>
<feature type="domain" description="SAM" evidence="5">
    <location>
        <begin position="735"/>
        <end position="798"/>
    </location>
</feature>
<dbReference type="EMBL" id="DS985250">
    <property type="protein sequence ID" value="EDV22128.1"/>
    <property type="molecule type" value="Genomic_DNA"/>
</dbReference>
<dbReference type="KEGG" id="tad:TRIADDRAFT_59310"/>
<dbReference type="SUPFAM" id="SSF54791">
    <property type="entry name" value="Eukaryotic type KH-domain (KH-domain type I)"/>
    <property type="match status" value="2"/>
</dbReference>
<dbReference type="OMA" id="ACINCAQ"/>
<dbReference type="Gene3D" id="3.30.310.270">
    <property type="match status" value="2"/>
</dbReference>
<dbReference type="InterPro" id="IPR013761">
    <property type="entry name" value="SAM/pointed_sf"/>
</dbReference>
<feature type="compositionally biased region" description="Polar residues" evidence="4">
    <location>
        <begin position="414"/>
        <end position="426"/>
    </location>
</feature>
<reference evidence="6 7" key="1">
    <citation type="journal article" date="2008" name="Nature">
        <title>The Trichoplax genome and the nature of placozoans.</title>
        <authorList>
            <person name="Srivastava M."/>
            <person name="Begovic E."/>
            <person name="Chapman J."/>
            <person name="Putnam N.H."/>
            <person name="Hellsten U."/>
            <person name="Kawashima T."/>
            <person name="Kuo A."/>
            <person name="Mitros T."/>
            <person name="Salamov A."/>
            <person name="Carpenter M.L."/>
            <person name="Signorovitch A.Y."/>
            <person name="Moreno M.A."/>
            <person name="Kamm K."/>
            <person name="Grimwood J."/>
            <person name="Schmutz J."/>
            <person name="Shapiro H."/>
            <person name="Grigoriev I.V."/>
            <person name="Buss L.W."/>
            <person name="Schierwater B."/>
            <person name="Dellaporta S.L."/>
            <person name="Rokhsar D.S."/>
        </authorList>
    </citation>
    <scope>NUCLEOTIDE SEQUENCE [LARGE SCALE GENOMIC DNA]</scope>
    <source>
        <strain evidence="6 7">Grell-BS-1999</strain>
    </source>
</reference>
<dbReference type="InterPro" id="IPR004087">
    <property type="entry name" value="KH_dom"/>
</dbReference>
<dbReference type="Pfam" id="PF00013">
    <property type="entry name" value="KH_1"/>
    <property type="match status" value="2"/>
</dbReference>
<feature type="compositionally biased region" description="Polar residues" evidence="4">
    <location>
        <begin position="524"/>
        <end position="533"/>
    </location>
</feature>
<protein>
    <recommendedName>
        <fullName evidence="5">SAM domain-containing protein</fullName>
    </recommendedName>
</protein>
<dbReference type="HOGENOM" id="CLU_008040_0_0_1"/>
<dbReference type="CDD" id="cd22421">
    <property type="entry name" value="KH-I_BICC1_rpt2"/>
    <property type="match status" value="1"/>
</dbReference>
<dbReference type="InterPro" id="IPR047554">
    <property type="entry name" value="BICC1_KH-I_rpt2"/>
</dbReference>
<dbReference type="eggNOG" id="KOG2208">
    <property type="taxonomic scope" value="Eukaryota"/>
</dbReference>
<evidence type="ECO:0000256" key="3">
    <source>
        <dbReference type="PROSITE-ProRule" id="PRU00117"/>
    </source>
</evidence>
<dbReference type="SMART" id="SM00322">
    <property type="entry name" value="KH"/>
    <property type="match status" value="2"/>
</dbReference>
<dbReference type="InterPro" id="IPR001660">
    <property type="entry name" value="SAM"/>
</dbReference>
<dbReference type="Pfam" id="PF00536">
    <property type="entry name" value="SAM_1"/>
    <property type="match status" value="1"/>
</dbReference>
<evidence type="ECO:0000256" key="4">
    <source>
        <dbReference type="SAM" id="MobiDB-lite"/>
    </source>
</evidence>
<dbReference type="CDD" id="cd09520">
    <property type="entry name" value="SAM_BICC1"/>
    <property type="match status" value="1"/>
</dbReference>
<dbReference type="InterPro" id="IPR037974">
    <property type="entry name" value="BICC1_SAM_dom"/>
</dbReference>
<dbReference type="PROSITE" id="PS50105">
    <property type="entry name" value="SAM_DOMAIN"/>
    <property type="match status" value="1"/>
</dbReference>
<name>B3S4Q7_TRIAD</name>
<feature type="compositionally biased region" description="Low complexity" evidence="4">
    <location>
        <begin position="394"/>
        <end position="408"/>
    </location>
</feature>
<dbReference type="eggNOG" id="KOG4374">
    <property type="taxonomic scope" value="Eukaryota"/>
</dbReference>
<dbReference type="GeneID" id="6756496"/>
<dbReference type="PANTHER" id="PTHR10627:SF69">
    <property type="entry name" value="PROTEIN BICAUDAL C"/>
    <property type="match status" value="1"/>
</dbReference>
<dbReference type="SUPFAM" id="SSF47769">
    <property type="entry name" value="SAM/Pointed domain"/>
    <property type="match status" value="1"/>
</dbReference>
<dbReference type="PROSITE" id="PS50084">
    <property type="entry name" value="KH_TYPE_1"/>
    <property type="match status" value="2"/>
</dbReference>
<dbReference type="CDD" id="cd22422">
    <property type="entry name" value="KH-I_BICC1_rpt3"/>
    <property type="match status" value="1"/>
</dbReference>